<organism evidence="2 3">
    <name type="scientific">Bacillus cereus HuB4-4</name>
    <dbReference type="NCBI Taxonomy" id="1053211"/>
    <lineage>
        <taxon>Bacteria</taxon>
        <taxon>Bacillati</taxon>
        <taxon>Bacillota</taxon>
        <taxon>Bacilli</taxon>
        <taxon>Bacillales</taxon>
        <taxon>Bacillaceae</taxon>
        <taxon>Bacillus</taxon>
        <taxon>Bacillus cereus group</taxon>
    </lineage>
</organism>
<reference evidence="2 3" key="1">
    <citation type="submission" date="2012-12" db="EMBL/GenBank/DDBJ databases">
        <title>The Genome Sequence of Bacillus cereus HuB4-4.</title>
        <authorList>
            <consortium name="The Broad Institute Genome Sequencing Platform"/>
            <consortium name="The Broad Institute Genome Sequencing Center for Infectious Disease"/>
            <person name="Feldgarden M."/>
            <person name="Van der Auwera G.A."/>
            <person name="Mahillon J."/>
            <person name="Duprez V."/>
            <person name="Timmery S."/>
            <person name="Mattelet C."/>
            <person name="Dierick K."/>
            <person name="Sun M."/>
            <person name="Yu Z."/>
            <person name="Zhu L."/>
            <person name="Hu X."/>
            <person name="Shank E.B."/>
            <person name="Swiecicka I."/>
            <person name="Hansen B.M."/>
            <person name="Andrup L."/>
            <person name="Walker B."/>
            <person name="Young S.K."/>
            <person name="Zeng Q."/>
            <person name="Gargeya S."/>
            <person name="Fitzgerald M."/>
            <person name="Haas B."/>
            <person name="Abouelleil A."/>
            <person name="Alvarado L."/>
            <person name="Arachchi H.M."/>
            <person name="Berlin A.M."/>
            <person name="Chapman S.B."/>
            <person name="Dewar J."/>
            <person name="Goldberg J."/>
            <person name="Griggs A."/>
            <person name="Gujja S."/>
            <person name="Hansen M."/>
            <person name="Howarth C."/>
            <person name="Imamovic A."/>
            <person name="Larimer J."/>
            <person name="McCowan C."/>
            <person name="Murphy C."/>
            <person name="Neiman D."/>
            <person name="Pearson M."/>
            <person name="Priest M."/>
            <person name="Roberts A."/>
            <person name="Saif S."/>
            <person name="Shea T."/>
            <person name="Sisk P."/>
            <person name="Sykes S."/>
            <person name="Wortman J."/>
            <person name="Nusbaum C."/>
            <person name="Birren B."/>
        </authorList>
    </citation>
    <scope>NUCLEOTIDE SEQUENCE [LARGE SCALE GENOMIC DNA]</scope>
    <source>
        <strain evidence="2 3">HuB4-4</strain>
    </source>
</reference>
<name>A0A9W5QVY6_BACCE</name>
<evidence type="ECO:0000313" key="2">
    <source>
        <dbReference type="EMBL" id="EOP90050.1"/>
    </source>
</evidence>
<proteinExistence type="predicted"/>
<feature type="compositionally biased region" description="Polar residues" evidence="1">
    <location>
        <begin position="1"/>
        <end position="11"/>
    </location>
</feature>
<dbReference type="RefSeq" id="WP_016098317.1">
    <property type="nucleotide sequence ID" value="NZ_KB976537.1"/>
</dbReference>
<evidence type="ECO:0000313" key="3">
    <source>
        <dbReference type="Proteomes" id="UP000014009"/>
    </source>
</evidence>
<dbReference type="Proteomes" id="UP000014009">
    <property type="component" value="Unassembled WGS sequence"/>
</dbReference>
<dbReference type="AlphaFoldDB" id="A0A9W5QVY6"/>
<feature type="compositionally biased region" description="Polar residues" evidence="1">
    <location>
        <begin position="21"/>
        <end position="31"/>
    </location>
</feature>
<gene>
    <name evidence="2" type="ORF">IGM_02239</name>
</gene>
<dbReference type="EMBL" id="AHEF01000045">
    <property type="protein sequence ID" value="EOP90050.1"/>
    <property type="molecule type" value="Genomic_DNA"/>
</dbReference>
<accession>A0A9W5QVY6</accession>
<comment type="caution">
    <text evidence="2">The sequence shown here is derived from an EMBL/GenBank/DDBJ whole genome shotgun (WGS) entry which is preliminary data.</text>
</comment>
<protein>
    <submittedName>
        <fullName evidence="2">Uncharacterized protein</fullName>
    </submittedName>
</protein>
<feature type="region of interest" description="Disordered" evidence="1">
    <location>
        <begin position="1"/>
        <end position="38"/>
    </location>
</feature>
<evidence type="ECO:0000256" key="1">
    <source>
        <dbReference type="SAM" id="MobiDB-lite"/>
    </source>
</evidence>
<sequence>MENRNANQHSDYPNHSEYESESQSTSHSNHYSHLHQPTIHPNDKNHILPFSIILNLPKGFHIQKQIHPKLVYDLSYLSMSKEVCKKSIEVDNCGYVDVDLHVLKIKGCLSFFLNLYIEPIHKHKICSTDHKDNFIYLCAQDTLYVDHILKYSIDTLPYYVIDEEHIQVRKLEIEMLEPAHGIVKISGEFYFEYE</sequence>